<feature type="binding site" evidence="7">
    <location>
        <position position="113"/>
    </location>
    <ligand>
        <name>chlorophyll a</name>
        <dbReference type="ChEBI" id="CHEBI:58416"/>
        <label>1</label>
    </ligand>
</feature>
<protein>
    <submittedName>
        <fullName evidence="8">Uncharacterized protein</fullName>
    </submittedName>
</protein>
<dbReference type="InterPro" id="IPR022796">
    <property type="entry name" value="Chloroa_b-bind"/>
</dbReference>
<sequence length="263" mass="28781">MYQRSLRRFSPILPIELRQTSFPSQFTILKMAALTLLIASLLSVSSAFVAAPRRVARVSLQQAELNGWVPDENEFAWGLPGSLDPVGNFDPAGFAEGCSLNQMKTYREAELQHGRVAMLASVGFLVGEFYHPLFGLEGQEILAIDSLGEVRKVFPEFFEILTLAIGVAELGRALVGWVPPNKATGDERLNADYYPGDIGFDPLGLKPDDAEEFATLHTKELQNGRLAMLAIAGFVAQELVDRTPILLEDFGVGVEADPSNPLF</sequence>
<dbReference type="EMBL" id="HBGS01051565">
    <property type="protein sequence ID" value="CAD9468554.1"/>
    <property type="molecule type" value="Transcribed_RNA"/>
</dbReference>
<evidence type="ECO:0000256" key="7">
    <source>
        <dbReference type="PIRSR" id="PIRSR601344-1"/>
    </source>
</evidence>
<dbReference type="GO" id="GO:0009765">
    <property type="term" value="P:photosynthesis, light harvesting"/>
    <property type="evidence" value="ECO:0007669"/>
    <property type="project" value="InterPro"/>
</dbReference>
<keyword evidence="4" id="KW-0150">Chloroplast</keyword>
<proteinExistence type="inferred from homology"/>
<evidence type="ECO:0000256" key="2">
    <source>
        <dbReference type="ARBA" id="ARBA00004229"/>
    </source>
</evidence>
<dbReference type="Gene3D" id="1.10.3460.10">
    <property type="entry name" value="Chlorophyll a/b binding protein domain"/>
    <property type="match status" value="1"/>
</dbReference>
<dbReference type="GO" id="GO:0016020">
    <property type="term" value="C:membrane"/>
    <property type="evidence" value="ECO:0007669"/>
    <property type="project" value="InterPro"/>
</dbReference>
<accession>A0A7S2GUA1</accession>
<comment type="subcellular location">
    <subcellularLocation>
        <location evidence="2">Plastid</location>
        <location evidence="2">Chloroplast</location>
    </subcellularLocation>
</comment>
<feature type="binding site" evidence="7">
    <location>
        <position position="110"/>
    </location>
    <ligand>
        <name>chlorophyll a</name>
        <dbReference type="ChEBI" id="CHEBI:58416"/>
        <label>1</label>
    </ligand>
</feature>
<feature type="binding site" evidence="7">
    <location>
        <position position="219"/>
    </location>
    <ligand>
        <name>chlorophyll a</name>
        <dbReference type="ChEBI" id="CHEBI:58416"/>
        <label>1</label>
    </ligand>
</feature>
<feature type="binding site" evidence="7">
    <location>
        <position position="225"/>
    </location>
    <ligand>
        <name>chlorophyll a</name>
        <dbReference type="ChEBI" id="CHEBI:58416"/>
        <label>1</label>
    </ligand>
</feature>
<keyword evidence="7" id="KW-0157">Chromophore</keyword>
<dbReference type="GO" id="GO:0016168">
    <property type="term" value="F:chlorophyll binding"/>
    <property type="evidence" value="ECO:0007669"/>
    <property type="project" value="UniProtKB-KW"/>
</dbReference>
<feature type="binding site" description="axial binding residue" evidence="7">
    <location>
        <position position="115"/>
    </location>
    <ligand>
        <name>chlorophyll b</name>
        <dbReference type="ChEBI" id="CHEBI:61721"/>
        <label>1</label>
    </ligand>
    <ligandPart>
        <name>Mg</name>
        <dbReference type="ChEBI" id="CHEBI:25107"/>
    </ligandPart>
</feature>
<dbReference type="AlphaFoldDB" id="A0A7S2GUA1"/>
<dbReference type="SUPFAM" id="SSF103511">
    <property type="entry name" value="Chlorophyll a-b binding protein"/>
    <property type="match status" value="1"/>
</dbReference>
<feature type="binding site" evidence="7">
    <location>
        <position position="223"/>
    </location>
    <ligand>
        <name>chlorophyll a</name>
        <dbReference type="ChEBI" id="CHEBI:58416"/>
        <label>1</label>
    </ligand>
</feature>
<dbReference type="InterPro" id="IPR001344">
    <property type="entry name" value="Chloro_AB-bd_pln"/>
</dbReference>
<keyword evidence="7" id="KW-0148">Chlorophyll</keyword>
<comment type="function">
    <text evidence="1">The light-harvesting complex (LHC) functions as a light receptor, it captures and delivers excitation energy to photosystems with which it is closely associated. Energy is transferred from the carotenoid and chlorophyll C (or B) to chlorophyll A and the photosynthetic reaction centers where it is used to synthesize ATP and reducing power.</text>
</comment>
<evidence type="ECO:0000313" key="8">
    <source>
        <dbReference type="EMBL" id="CAD9468554.1"/>
    </source>
</evidence>
<organism evidence="8">
    <name type="scientific">Octactis speculum</name>
    <dbReference type="NCBI Taxonomy" id="3111310"/>
    <lineage>
        <taxon>Eukaryota</taxon>
        <taxon>Sar</taxon>
        <taxon>Stramenopiles</taxon>
        <taxon>Ochrophyta</taxon>
        <taxon>Dictyochophyceae</taxon>
        <taxon>Dictyochales</taxon>
        <taxon>Dictyochaceae</taxon>
        <taxon>Octactis</taxon>
    </lineage>
</organism>
<dbReference type="PANTHER" id="PTHR21649">
    <property type="entry name" value="CHLOROPHYLL A/B BINDING PROTEIN"/>
    <property type="match status" value="1"/>
</dbReference>
<evidence type="ECO:0000256" key="6">
    <source>
        <dbReference type="ARBA" id="ARBA00022640"/>
    </source>
</evidence>
<evidence type="ECO:0000256" key="3">
    <source>
        <dbReference type="ARBA" id="ARBA00005933"/>
    </source>
</evidence>
<evidence type="ECO:0000256" key="1">
    <source>
        <dbReference type="ARBA" id="ARBA00004022"/>
    </source>
</evidence>
<comment type="similarity">
    <text evidence="3">Belongs to the fucoxanthin chlorophyll protein family.</text>
</comment>
<keyword evidence="6" id="KW-0934">Plastid</keyword>
<feature type="binding site" description="axial binding residue" evidence="7">
    <location>
        <position position="220"/>
    </location>
    <ligand>
        <name>chlorophyll a</name>
        <dbReference type="ChEBI" id="CHEBI:58416"/>
        <label>4</label>
    </ligand>
    <ligandPart>
        <name>Mg</name>
        <dbReference type="ChEBI" id="CHEBI:25107"/>
    </ligandPart>
</feature>
<dbReference type="GO" id="GO:0009507">
    <property type="term" value="C:chloroplast"/>
    <property type="evidence" value="ECO:0007669"/>
    <property type="project" value="UniProtKB-SubCell"/>
</dbReference>
<keyword evidence="5" id="KW-0602">Photosynthesis</keyword>
<evidence type="ECO:0000256" key="4">
    <source>
        <dbReference type="ARBA" id="ARBA00022528"/>
    </source>
</evidence>
<reference evidence="8" key="1">
    <citation type="submission" date="2021-01" db="EMBL/GenBank/DDBJ databases">
        <authorList>
            <person name="Corre E."/>
            <person name="Pelletier E."/>
            <person name="Niang G."/>
            <person name="Scheremetjew M."/>
            <person name="Finn R."/>
            <person name="Kale V."/>
            <person name="Holt S."/>
            <person name="Cochrane G."/>
            <person name="Meng A."/>
            <person name="Brown T."/>
            <person name="Cohen L."/>
        </authorList>
    </citation>
    <scope>NUCLEOTIDE SEQUENCE</scope>
    <source>
        <strain evidence="8">CCMP1381</strain>
    </source>
</reference>
<dbReference type="Pfam" id="PF00504">
    <property type="entry name" value="Chloroa_b-bind"/>
    <property type="match status" value="1"/>
</dbReference>
<name>A0A7S2GUA1_9STRA</name>
<gene>
    <name evidence="8" type="ORF">DSPE1174_LOCUS26680</name>
</gene>
<evidence type="ECO:0000256" key="5">
    <source>
        <dbReference type="ARBA" id="ARBA00022531"/>
    </source>
</evidence>
<feature type="binding site" evidence="7">
    <location>
        <position position="237"/>
    </location>
    <ligand>
        <name>chlorophyll a</name>
        <dbReference type="ChEBI" id="CHEBI:58416"/>
        <label>1</label>
    </ligand>
</feature>